<protein>
    <recommendedName>
        <fullName evidence="4">Asl1-like glycosyl hydrolase catalytic domain-containing protein</fullName>
    </recommendedName>
</protein>
<name>A0A5C8P984_9HYPH</name>
<sequence>MMRLFRKLCRLLLQGGALVALVQGGAAHAQPPACPTKVVTCCDVTAALPGQTEGALQLGLQVWPEDAQNVVPRVHELRPVALRYGGGPSWRRMPHLDHKADYDTVRRYIADAFARDADRYGREVGALKAMFAGLGAEAHLVIWEPPVTDAEASGNTARDKRTLPEAAVPVTAMFYVALLEELRRRGYPVDVVELSNEPDGDWNIAIPPTRYLRLVGETRRLAKQHNVALPRIAGPGVSRISALRSYVADPALGKGLVGVVDQVSVHAWDDRTNRDTIAEARQARRQLDALGYRKAILVSEFALTFLAPADRGRGIGADRRAPDAVSNQPGYAAKTMALALDLAATGYGPLLYWELVDPRWGKASYGLYSERGERRPALEGWRLLSQRARQAGEVHVVTLVPDTIFGLVYGGKLSAIAMVNASAAPLGVTMNDTMKARIATPAGQHRALAECTGGGPGTRSLQPSGFVIFELN</sequence>
<dbReference type="RefSeq" id="WP_147852030.1">
    <property type="nucleotide sequence ID" value="NZ_VDUZ01000069.1"/>
</dbReference>
<dbReference type="InterPro" id="IPR017853">
    <property type="entry name" value="GH"/>
</dbReference>
<keyword evidence="3" id="KW-1185">Reference proteome</keyword>
<proteinExistence type="predicted"/>
<evidence type="ECO:0000313" key="2">
    <source>
        <dbReference type="EMBL" id="TXL69898.1"/>
    </source>
</evidence>
<dbReference type="Gene3D" id="3.20.20.80">
    <property type="entry name" value="Glycosidases"/>
    <property type="match status" value="1"/>
</dbReference>
<dbReference type="AlphaFoldDB" id="A0A5C8P984"/>
<dbReference type="EMBL" id="VDUZ01000069">
    <property type="protein sequence ID" value="TXL69898.1"/>
    <property type="molecule type" value="Genomic_DNA"/>
</dbReference>
<comment type="caution">
    <text evidence="2">The sequence shown here is derived from an EMBL/GenBank/DDBJ whole genome shotgun (WGS) entry which is preliminary data.</text>
</comment>
<evidence type="ECO:0000256" key="1">
    <source>
        <dbReference type="SAM" id="SignalP"/>
    </source>
</evidence>
<gene>
    <name evidence="2" type="ORF">FHP25_36930</name>
</gene>
<organism evidence="2 3">
    <name type="scientific">Vineibacter terrae</name>
    <dbReference type="NCBI Taxonomy" id="2586908"/>
    <lineage>
        <taxon>Bacteria</taxon>
        <taxon>Pseudomonadati</taxon>
        <taxon>Pseudomonadota</taxon>
        <taxon>Alphaproteobacteria</taxon>
        <taxon>Hyphomicrobiales</taxon>
        <taxon>Vineibacter</taxon>
    </lineage>
</organism>
<dbReference type="OrthoDB" id="8478179at2"/>
<reference evidence="2 3" key="1">
    <citation type="submission" date="2019-06" db="EMBL/GenBank/DDBJ databases">
        <title>New taxonomy in bacterial strain CC-CFT640, isolated from vineyard.</title>
        <authorList>
            <person name="Lin S.-Y."/>
            <person name="Tsai C.-F."/>
            <person name="Young C.-C."/>
        </authorList>
    </citation>
    <scope>NUCLEOTIDE SEQUENCE [LARGE SCALE GENOMIC DNA]</scope>
    <source>
        <strain evidence="2 3">CC-CFT640</strain>
    </source>
</reference>
<evidence type="ECO:0000313" key="3">
    <source>
        <dbReference type="Proteomes" id="UP000321638"/>
    </source>
</evidence>
<dbReference type="SUPFAM" id="SSF51445">
    <property type="entry name" value="(Trans)glycosidases"/>
    <property type="match status" value="1"/>
</dbReference>
<keyword evidence="1" id="KW-0732">Signal</keyword>
<feature type="chain" id="PRO_5023009064" description="Asl1-like glycosyl hydrolase catalytic domain-containing protein" evidence="1">
    <location>
        <begin position="30"/>
        <end position="472"/>
    </location>
</feature>
<dbReference type="Proteomes" id="UP000321638">
    <property type="component" value="Unassembled WGS sequence"/>
</dbReference>
<accession>A0A5C8P984</accession>
<feature type="signal peptide" evidence="1">
    <location>
        <begin position="1"/>
        <end position="29"/>
    </location>
</feature>
<evidence type="ECO:0008006" key="4">
    <source>
        <dbReference type="Google" id="ProtNLM"/>
    </source>
</evidence>